<feature type="compositionally biased region" description="Basic and acidic residues" evidence="1">
    <location>
        <begin position="423"/>
        <end position="440"/>
    </location>
</feature>
<accession>A0A061D3F5</accession>
<dbReference type="KEGG" id="bbig:BBBOND_0109100"/>
<dbReference type="STRING" id="5866.A0A061D3F5"/>
<gene>
    <name evidence="2" type="ORF">BBBOND_0109100</name>
</gene>
<dbReference type="Proteomes" id="UP000033188">
    <property type="component" value="Chromosome 1"/>
</dbReference>
<dbReference type="VEuPathDB" id="PiroplasmaDB:BBBOND_0109100"/>
<evidence type="ECO:0000313" key="3">
    <source>
        <dbReference type="Proteomes" id="UP000033188"/>
    </source>
</evidence>
<proteinExistence type="predicted"/>
<evidence type="ECO:0000256" key="1">
    <source>
        <dbReference type="SAM" id="MobiDB-lite"/>
    </source>
</evidence>
<name>A0A061D3F5_BABBI</name>
<sequence length="1590" mass="177303">MAAKRTSSVTEHGVKLETLKDCLQFLEWLRDTKRSGARTQLAGRLARLLNNKYNNVDRQRIEDALFQFLNEVSKFHHKLCKKADQGTHKPQTTKPALNALLECIPKVLAVMYYLRYHVDKGFAAMGGGDWADDMIGQVEMLARVMPSGSLMKHATNIEKYLITANGDKYGVIPGGFEPSDLKPNTGGGYSVGSAMAADLGNLLDKNRYKENLFLDVYSTTVVGNKGTDTPNIANALRLVRDFCRIFAEVEDEDDFKSHLYTKDKCIKYNQLKSHCAQLKDPLEKIFKGERFSFTGYGRLFKDLNKQNIAKKMASWFRTNLDDVLSKLTLIKSISSLKGINSRSFQKGKISSVEHAKALANYFNENFFRYGFTFYGHDFNKWSNTYEVLKTDWDGVIGVMKDKSEGLEELVQILNGEVCKLQDREETQKGKEQGTEDKNEDEKDEDEESEDEEDAPLDDKDSPPVKTEATKTEAAKPTAPKVDGTPNQGKKAEGAQNQGKKAEGDPPASSPSSKPTQPSSSTGSDSRSSGAGGPRSVQDLSVQRSPGATQTSGQEDETGKAASTRTPIGPSSDTGAGVKPNAGESTDHNSGKKSTTPQCEAGQTLTDSWKGGNKICISEERLKKAKYWESAWTKANEAKNEEEAEERKEKAAYEQYKLQMNQMTNYPLSLDGYDLKSPLDGAALPDDSTTQNRQKLDANFKIAYEKILQNQTRADDNMNNKIFQSEQRGEADEQAWIKREHNQDISFHGFKVKPSRHGSPIPTPSGLTGQVVSDASKNERSNHDDAVNQYGQQWKQSEERILSADGSHISPPLEGKALPDISDLLLHKQNEAEDKWAELNSGPFVQNAKYDEVFGNKFPKKKRTLHSQLTPFLTGNYVPDELRAYRLNENIEKAKDALKRIYARNEYQRRKSEFIGSPTADSQGIQKSRPLQFLAYNDIPMGYPIKPPKLPNTSSLVPDVVGLTVDAVPNDKFVRQPPLTGEPTVSPPKSTEHDPPIPTQLDPGFNNISIGGSEAIAQSVTTDYIQSALVDSDLSVFEPIKTTNLTAQHDHVVTKLPITVTLDDNITATMASVAGQPAASLDGKKATHYDYNKRQMDAEIHYENQKLQHQHGQRQRELQALNEESIKTIGEQEMLRTAAKIEADRIHTFKASKFDISHRVPPISLEITEPPTDDSDDFKDETFDQLDPVHDSQVYMDPYYNVTDDQFEITTVERSNDQSYNVDFTPADVSFDFAHNDVLATPTFTPLPPDTSLQITKPPKDDKAYIVNQDTYEAASQPLFIDIYKHTLDDPSYELNIDDPPLPPKLQPVDPIVPSTPAINLNIEPFDVAPISIPEDFDPQIINRPELKMCLAPWATQTSTPGSTDIPETELFPSQAPRTVRDMLQWLAGLKNEKHHKTLKQCIKKAFTGSHKDTSQLALSINHNNILPDHVLDILQLTAMFAGSVLTSIAPNWRASVASRTVKPMSNQSDEPDCCALLCQLRDYAYACHHQLTFLKAQCKRDKLSGGWMGCQYGSDVKTSSPLQAFLTDRWDSTFKTHLFDPCNPCLKIRVKMGFRMEDLPNDSPTGNTLSTILTPSCGGEDHDALLRTKW</sequence>
<feature type="compositionally biased region" description="Polar residues" evidence="1">
    <location>
        <begin position="537"/>
        <end position="552"/>
    </location>
</feature>
<dbReference type="RefSeq" id="XP_012766798.1">
    <property type="nucleotide sequence ID" value="XM_012911344.1"/>
</dbReference>
<protein>
    <submittedName>
        <fullName evidence="2">Ribosome-binding protein 1</fullName>
    </submittedName>
</protein>
<organism evidence="2 3">
    <name type="scientific">Babesia bigemina</name>
    <dbReference type="NCBI Taxonomy" id="5866"/>
    <lineage>
        <taxon>Eukaryota</taxon>
        <taxon>Sar</taxon>
        <taxon>Alveolata</taxon>
        <taxon>Apicomplexa</taxon>
        <taxon>Aconoidasida</taxon>
        <taxon>Piroplasmida</taxon>
        <taxon>Babesiidae</taxon>
        <taxon>Babesia</taxon>
    </lineage>
</organism>
<feature type="compositionally biased region" description="Polar residues" evidence="1">
    <location>
        <begin position="560"/>
        <end position="573"/>
    </location>
</feature>
<feature type="compositionally biased region" description="Polar residues" evidence="1">
    <location>
        <begin position="591"/>
        <end position="606"/>
    </location>
</feature>
<keyword evidence="3" id="KW-1185">Reference proteome</keyword>
<reference evidence="3" key="1">
    <citation type="journal article" date="2014" name="Nucleic Acids Res.">
        <title>The evolutionary dynamics of variant antigen genes in Babesia reveal a history of genomic innovation underlying host-parasite interaction.</title>
        <authorList>
            <person name="Jackson A.P."/>
            <person name="Otto T.D."/>
            <person name="Darby A."/>
            <person name="Ramaprasad A."/>
            <person name="Xia D."/>
            <person name="Echaide I.E."/>
            <person name="Farber M."/>
            <person name="Gahlot S."/>
            <person name="Gamble J."/>
            <person name="Gupta D."/>
            <person name="Gupta Y."/>
            <person name="Jackson L."/>
            <person name="Malandrin L."/>
            <person name="Malas T.B."/>
            <person name="Moussa E."/>
            <person name="Nair M."/>
            <person name="Reid A.J."/>
            <person name="Sanders M."/>
            <person name="Sharma J."/>
            <person name="Tracey A."/>
            <person name="Quail M.A."/>
            <person name="Weir W."/>
            <person name="Wastling J.M."/>
            <person name="Hall N."/>
            <person name="Willadsen P."/>
            <person name="Lingelbach K."/>
            <person name="Shiels B."/>
            <person name="Tait A."/>
            <person name="Berriman M."/>
            <person name="Allred D.R."/>
            <person name="Pain A."/>
        </authorList>
    </citation>
    <scope>NUCLEOTIDE SEQUENCE [LARGE SCALE GENOMIC DNA]</scope>
    <source>
        <strain evidence="3">Bond</strain>
    </source>
</reference>
<dbReference type="OrthoDB" id="10044771at2759"/>
<evidence type="ECO:0000313" key="2">
    <source>
        <dbReference type="EMBL" id="CDR94612.1"/>
    </source>
</evidence>
<dbReference type="GeneID" id="24563153"/>
<feature type="compositionally biased region" description="Basic and acidic residues" evidence="1">
    <location>
        <begin position="456"/>
        <end position="473"/>
    </location>
</feature>
<dbReference type="EMBL" id="LK391707">
    <property type="protein sequence ID" value="CDR94612.1"/>
    <property type="molecule type" value="Genomic_DNA"/>
</dbReference>
<feature type="compositionally biased region" description="Low complexity" evidence="1">
    <location>
        <begin position="505"/>
        <end position="528"/>
    </location>
</feature>
<feature type="compositionally biased region" description="Acidic residues" evidence="1">
    <location>
        <begin position="441"/>
        <end position="455"/>
    </location>
</feature>
<feature type="region of interest" description="Disordered" evidence="1">
    <location>
        <begin position="971"/>
        <end position="996"/>
    </location>
</feature>
<feature type="region of interest" description="Disordered" evidence="1">
    <location>
        <begin position="423"/>
        <end position="612"/>
    </location>
</feature>